<sequence>MRIEENIANETSQTKSMGEGEEKKAEGGECANNGSEDEIVLKVDMHCEACAKKVSRVLRSFPGGCETPRIGSESYVYSPLIEMLSNLVITTVNKAIHDQCVRNSI</sequence>
<dbReference type="InterPro" id="IPR036163">
    <property type="entry name" value="HMA_dom_sf"/>
</dbReference>
<reference evidence="2" key="1">
    <citation type="journal article" date="2013" name="J. Plant Res.">
        <title>Effect of fungi and light on seed germination of three Opuntia species from semiarid lands of central Mexico.</title>
        <authorList>
            <person name="Delgado-Sanchez P."/>
            <person name="Jimenez-Bremont J.F."/>
            <person name="Guerrero-Gonzalez Mde L."/>
            <person name="Flores J."/>
        </authorList>
    </citation>
    <scope>NUCLEOTIDE SEQUENCE</scope>
    <source>
        <tissue evidence="2">Cladode</tissue>
    </source>
</reference>
<dbReference type="AlphaFoldDB" id="A0A7C8YRT4"/>
<feature type="region of interest" description="Disordered" evidence="1">
    <location>
        <begin position="1"/>
        <end position="33"/>
    </location>
</feature>
<feature type="compositionally biased region" description="Basic and acidic residues" evidence="1">
    <location>
        <begin position="18"/>
        <end position="27"/>
    </location>
</feature>
<dbReference type="CDD" id="cd00371">
    <property type="entry name" value="HMA"/>
    <property type="match status" value="1"/>
</dbReference>
<proteinExistence type="predicted"/>
<dbReference type="EMBL" id="GISG01049999">
    <property type="protein sequence ID" value="MBA4625052.1"/>
    <property type="molecule type" value="Transcribed_RNA"/>
</dbReference>
<protein>
    <recommendedName>
        <fullName evidence="3">HMA domain-containing protein</fullName>
    </recommendedName>
</protein>
<reference evidence="2" key="2">
    <citation type="submission" date="2020-07" db="EMBL/GenBank/DDBJ databases">
        <authorList>
            <person name="Vera ALvarez R."/>
            <person name="Arias-Moreno D.M."/>
            <person name="Jimenez-Jacinto V."/>
            <person name="Jimenez-Bremont J.F."/>
            <person name="Swaminathan K."/>
            <person name="Moose S.P."/>
            <person name="Guerrero-Gonzalez M.L."/>
            <person name="Marino-Ramirez L."/>
            <person name="Landsman D."/>
            <person name="Rodriguez-Kessler M."/>
            <person name="Delgado-Sanchez P."/>
        </authorList>
    </citation>
    <scope>NUCLEOTIDE SEQUENCE</scope>
    <source>
        <tissue evidence="2">Cladode</tissue>
    </source>
</reference>
<dbReference type="InterPro" id="IPR006121">
    <property type="entry name" value="HMA_dom"/>
</dbReference>
<dbReference type="Gene3D" id="3.30.70.100">
    <property type="match status" value="1"/>
</dbReference>
<accession>A0A7C8YRT4</accession>
<organism evidence="2">
    <name type="scientific">Opuntia streptacantha</name>
    <name type="common">Prickly pear cactus</name>
    <name type="synonym">Opuntia cardona</name>
    <dbReference type="NCBI Taxonomy" id="393608"/>
    <lineage>
        <taxon>Eukaryota</taxon>
        <taxon>Viridiplantae</taxon>
        <taxon>Streptophyta</taxon>
        <taxon>Embryophyta</taxon>
        <taxon>Tracheophyta</taxon>
        <taxon>Spermatophyta</taxon>
        <taxon>Magnoliopsida</taxon>
        <taxon>eudicotyledons</taxon>
        <taxon>Gunneridae</taxon>
        <taxon>Pentapetalae</taxon>
        <taxon>Caryophyllales</taxon>
        <taxon>Cactineae</taxon>
        <taxon>Cactaceae</taxon>
        <taxon>Opuntioideae</taxon>
        <taxon>Opuntia</taxon>
    </lineage>
</organism>
<dbReference type="EMBL" id="GISG01050001">
    <property type="protein sequence ID" value="MBA4625054.1"/>
    <property type="molecule type" value="Transcribed_RNA"/>
</dbReference>
<evidence type="ECO:0008006" key="3">
    <source>
        <dbReference type="Google" id="ProtNLM"/>
    </source>
</evidence>
<name>A0A7C8YRT4_OPUST</name>
<evidence type="ECO:0000256" key="1">
    <source>
        <dbReference type="SAM" id="MobiDB-lite"/>
    </source>
</evidence>
<dbReference type="GO" id="GO:0046872">
    <property type="term" value="F:metal ion binding"/>
    <property type="evidence" value="ECO:0007669"/>
    <property type="project" value="InterPro"/>
</dbReference>
<evidence type="ECO:0000313" key="2">
    <source>
        <dbReference type="EMBL" id="MBA4625052.1"/>
    </source>
</evidence>
<dbReference type="SUPFAM" id="SSF55008">
    <property type="entry name" value="HMA, heavy metal-associated domain"/>
    <property type="match status" value="1"/>
</dbReference>